<proteinExistence type="predicted"/>
<protein>
    <recommendedName>
        <fullName evidence="1">Protein kinase domain-containing protein</fullName>
    </recommendedName>
</protein>
<dbReference type="SUPFAM" id="SSF56112">
    <property type="entry name" value="Protein kinase-like (PK-like)"/>
    <property type="match status" value="1"/>
</dbReference>
<accession>A0A7S4T6Y2</accession>
<evidence type="ECO:0000259" key="1">
    <source>
        <dbReference type="PROSITE" id="PS50011"/>
    </source>
</evidence>
<dbReference type="CDD" id="cd05121">
    <property type="entry name" value="ABC1_ADCK3-like"/>
    <property type="match status" value="1"/>
</dbReference>
<reference evidence="2" key="1">
    <citation type="submission" date="2021-01" db="EMBL/GenBank/DDBJ databases">
        <authorList>
            <person name="Corre E."/>
            <person name="Pelletier E."/>
            <person name="Niang G."/>
            <person name="Scheremetjew M."/>
            <person name="Finn R."/>
            <person name="Kale V."/>
            <person name="Holt S."/>
            <person name="Cochrane G."/>
            <person name="Meng A."/>
            <person name="Brown T."/>
            <person name="Cohen L."/>
        </authorList>
    </citation>
    <scope>NUCLEOTIDE SEQUENCE</scope>
    <source>
        <strain evidence="2">GSO104</strain>
    </source>
</reference>
<name>A0A7S4T6Y2_9STRA</name>
<dbReference type="EMBL" id="HBNS01060053">
    <property type="protein sequence ID" value="CAE4666658.1"/>
    <property type="molecule type" value="Transcribed_RNA"/>
</dbReference>
<gene>
    <name evidence="2" type="ORF">DBRI00130_LOCUS43214</name>
</gene>
<evidence type="ECO:0000313" key="2">
    <source>
        <dbReference type="EMBL" id="CAE4666658.1"/>
    </source>
</evidence>
<dbReference type="PANTHER" id="PTHR43173:SF22">
    <property type="entry name" value="OS07G0227800 PROTEIN"/>
    <property type="match status" value="1"/>
</dbReference>
<dbReference type="GO" id="GO:0005524">
    <property type="term" value="F:ATP binding"/>
    <property type="evidence" value="ECO:0007669"/>
    <property type="project" value="InterPro"/>
</dbReference>
<dbReference type="GO" id="GO:0004672">
    <property type="term" value="F:protein kinase activity"/>
    <property type="evidence" value="ECO:0007669"/>
    <property type="project" value="InterPro"/>
</dbReference>
<dbReference type="InterPro" id="IPR011009">
    <property type="entry name" value="Kinase-like_dom_sf"/>
</dbReference>
<feature type="domain" description="Protein kinase" evidence="1">
    <location>
        <begin position="1"/>
        <end position="249"/>
    </location>
</feature>
<dbReference type="AlphaFoldDB" id="A0A7S4T6Y2"/>
<dbReference type="InterPro" id="IPR051130">
    <property type="entry name" value="Mito_struct-func_regulator"/>
</dbReference>
<dbReference type="InterPro" id="IPR004147">
    <property type="entry name" value="ABC1_dom"/>
</dbReference>
<organism evidence="2">
    <name type="scientific">Ditylum brightwellii</name>
    <dbReference type="NCBI Taxonomy" id="49249"/>
    <lineage>
        <taxon>Eukaryota</taxon>
        <taxon>Sar</taxon>
        <taxon>Stramenopiles</taxon>
        <taxon>Ochrophyta</taxon>
        <taxon>Bacillariophyta</taxon>
        <taxon>Mediophyceae</taxon>
        <taxon>Lithodesmiophycidae</taxon>
        <taxon>Lithodesmiales</taxon>
        <taxon>Lithodesmiaceae</taxon>
        <taxon>Ditylum</taxon>
    </lineage>
</organism>
<sequence length="274" mass="30325">MLEELDFQKEAQNLEEFRRFLIENQLQNEATAPLVYGEYTTKKVLTMERLRGVSLLDKESIAKITNDPEKAIVTALNVWTTSVMTMPWFHADVHAGNLLVLNDGRVGFIDFGIVGRVGEKTFKAVNELSVALAVGDYEGMALALSNMGATDEEVDVKSFGEDIKKVITKLGQVQPDLDAIGMSDGTVQGSLNFDEEEITNVLLEMVEVTENNGLKLPREFGLLVKQSLYFDRYLKILAPELDIMSDARVGGFGGEQINGAFPETKEPSELVIDV</sequence>
<dbReference type="InterPro" id="IPR000719">
    <property type="entry name" value="Prot_kinase_dom"/>
</dbReference>
<dbReference type="PROSITE" id="PS50011">
    <property type="entry name" value="PROTEIN_KINASE_DOM"/>
    <property type="match status" value="1"/>
</dbReference>
<dbReference type="Pfam" id="PF03109">
    <property type="entry name" value="ABC1"/>
    <property type="match status" value="1"/>
</dbReference>
<dbReference type="PANTHER" id="PTHR43173">
    <property type="entry name" value="ABC1 FAMILY PROTEIN"/>
    <property type="match status" value="1"/>
</dbReference>